<accession>A0A0E9WQT7</accession>
<proteinExistence type="predicted"/>
<reference evidence="1" key="2">
    <citation type="journal article" date="2015" name="Fish Shellfish Immunol.">
        <title>Early steps in the European eel (Anguilla anguilla)-Vibrio vulnificus interaction in the gills: Role of the RtxA13 toxin.</title>
        <authorList>
            <person name="Callol A."/>
            <person name="Pajuelo D."/>
            <person name="Ebbesson L."/>
            <person name="Teles M."/>
            <person name="MacKenzie S."/>
            <person name="Amaro C."/>
        </authorList>
    </citation>
    <scope>NUCLEOTIDE SEQUENCE</scope>
</reference>
<reference evidence="1" key="1">
    <citation type="submission" date="2014-11" db="EMBL/GenBank/DDBJ databases">
        <authorList>
            <person name="Amaro Gonzalez C."/>
        </authorList>
    </citation>
    <scope>NUCLEOTIDE SEQUENCE</scope>
</reference>
<name>A0A0E9WQT7_ANGAN</name>
<sequence>MYSTDTTWLLAMRTQLDLSKCTTDIENFSPKIPPRNVIYSHVSANKTKKVTTERRALCPKTQ</sequence>
<dbReference type="AlphaFoldDB" id="A0A0E9WQT7"/>
<organism evidence="1">
    <name type="scientific">Anguilla anguilla</name>
    <name type="common">European freshwater eel</name>
    <name type="synonym">Muraena anguilla</name>
    <dbReference type="NCBI Taxonomy" id="7936"/>
    <lineage>
        <taxon>Eukaryota</taxon>
        <taxon>Metazoa</taxon>
        <taxon>Chordata</taxon>
        <taxon>Craniata</taxon>
        <taxon>Vertebrata</taxon>
        <taxon>Euteleostomi</taxon>
        <taxon>Actinopterygii</taxon>
        <taxon>Neopterygii</taxon>
        <taxon>Teleostei</taxon>
        <taxon>Anguilliformes</taxon>
        <taxon>Anguillidae</taxon>
        <taxon>Anguilla</taxon>
    </lineage>
</organism>
<dbReference type="EMBL" id="GBXM01016764">
    <property type="protein sequence ID" value="JAH91813.1"/>
    <property type="molecule type" value="Transcribed_RNA"/>
</dbReference>
<evidence type="ECO:0000313" key="1">
    <source>
        <dbReference type="EMBL" id="JAH91813.1"/>
    </source>
</evidence>
<protein>
    <submittedName>
        <fullName evidence="1">Uncharacterized protein</fullName>
    </submittedName>
</protein>